<keyword evidence="1" id="KW-0238">DNA-binding</keyword>
<reference evidence="3 4" key="1">
    <citation type="submission" date="2023-07" db="EMBL/GenBank/DDBJ databases">
        <title>Sorghum-associated microbial communities from plants grown in Nebraska, USA.</title>
        <authorList>
            <person name="Schachtman D."/>
        </authorList>
    </citation>
    <scope>NUCLEOTIDE SEQUENCE [LARGE SCALE GENOMIC DNA]</scope>
    <source>
        <strain evidence="3 4">CC482</strain>
    </source>
</reference>
<dbReference type="Gene3D" id="1.10.260.40">
    <property type="entry name" value="lambda repressor-like DNA-binding domains"/>
    <property type="match status" value="1"/>
</dbReference>
<organism evidence="3 4">
    <name type="scientific">Paenibacillus harenae</name>
    <dbReference type="NCBI Taxonomy" id="306543"/>
    <lineage>
        <taxon>Bacteria</taxon>
        <taxon>Bacillati</taxon>
        <taxon>Bacillota</taxon>
        <taxon>Bacilli</taxon>
        <taxon>Bacillales</taxon>
        <taxon>Paenibacillaceae</taxon>
        <taxon>Paenibacillus</taxon>
    </lineage>
</organism>
<evidence type="ECO:0000259" key="2">
    <source>
        <dbReference type="PROSITE" id="PS50943"/>
    </source>
</evidence>
<dbReference type="SUPFAM" id="SSF47413">
    <property type="entry name" value="lambda repressor-like DNA-binding domains"/>
    <property type="match status" value="1"/>
</dbReference>
<protein>
    <submittedName>
        <fullName evidence="3">Transcriptional regulator with XRE-family HTH domain</fullName>
    </submittedName>
</protein>
<dbReference type="PANTHER" id="PTHR46558:SF11">
    <property type="entry name" value="HTH-TYPE TRANSCRIPTIONAL REGULATOR XRE"/>
    <property type="match status" value="1"/>
</dbReference>
<comment type="caution">
    <text evidence="3">The sequence shown here is derived from an EMBL/GenBank/DDBJ whole genome shotgun (WGS) entry which is preliminary data.</text>
</comment>
<dbReference type="Pfam" id="PF01381">
    <property type="entry name" value="HTH_3"/>
    <property type="match status" value="1"/>
</dbReference>
<sequence>MNIGDRIAQSRIMRSWTQELTAAKLGISRASLSHYEKNRREVSNELLAKFADLYEVTIDYLVGRTLIPKQVLSEEVRVFVDRLDLADEQLLSKYSLALDGRLLTPEETKHFITFIRARRSSF</sequence>
<dbReference type="SMART" id="SM00530">
    <property type="entry name" value="HTH_XRE"/>
    <property type="match status" value="1"/>
</dbReference>
<evidence type="ECO:0000313" key="4">
    <source>
        <dbReference type="Proteomes" id="UP001229346"/>
    </source>
</evidence>
<dbReference type="InterPro" id="IPR001387">
    <property type="entry name" value="Cro/C1-type_HTH"/>
</dbReference>
<evidence type="ECO:0000256" key="1">
    <source>
        <dbReference type="ARBA" id="ARBA00023125"/>
    </source>
</evidence>
<name>A0ABT9U6G2_PAEHA</name>
<dbReference type="Proteomes" id="UP001229346">
    <property type="component" value="Unassembled WGS sequence"/>
</dbReference>
<dbReference type="EMBL" id="JAUSSU010000010">
    <property type="protein sequence ID" value="MDQ0115213.1"/>
    <property type="molecule type" value="Genomic_DNA"/>
</dbReference>
<dbReference type="PANTHER" id="PTHR46558">
    <property type="entry name" value="TRACRIPTIONAL REGULATORY PROTEIN-RELATED-RELATED"/>
    <property type="match status" value="1"/>
</dbReference>
<accession>A0ABT9U6G2</accession>
<dbReference type="CDD" id="cd00093">
    <property type="entry name" value="HTH_XRE"/>
    <property type="match status" value="1"/>
</dbReference>
<dbReference type="InterPro" id="IPR010982">
    <property type="entry name" value="Lambda_DNA-bd_dom_sf"/>
</dbReference>
<proteinExistence type="predicted"/>
<keyword evidence="4" id="KW-1185">Reference proteome</keyword>
<dbReference type="RefSeq" id="WP_307206663.1">
    <property type="nucleotide sequence ID" value="NZ_JAUSSU010000010.1"/>
</dbReference>
<feature type="domain" description="HTH cro/C1-type" evidence="2">
    <location>
        <begin position="7"/>
        <end position="61"/>
    </location>
</feature>
<evidence type="ECO:0000313" key="3">
    <source>
        <dbReference type="EMBL" id="MDQ0115213.1"/>
    </source>
</evidence>
<gene>
    <name evidence="3" type="ORF">J2T15_004671</name>
</gene>
<dbReference type="PROSITE" id="PS50943">
    <property type="entry name" value="HTH_CROC1"/>
    <property type="match status" value="1"/>
</dbReference>